<evidence type="ECO:0000313" key="1">
    <source>
        <dbReference type="EMBL" id="QQM39066.1"/>
    </source>
</evidence>
<dbReference type="InterPro" id="IPR029063">
    <property type="entry name" value="SAM-dependent_MTases_sf"/>
</dbReference>
<keyword evidence="2" id="KW-1185">Reference proteome</keyword>
<dbReference type="Gene3D" id="3.40.50.150">
    <property type="entry name" value="Vaccinia Virus protein VP39"/>
    <property type="match status" value="1"/>
</dbReference>
<evidence type="ECO:0000313" key="2">
    <source>
        <dbReference type="Proteomes" id="UP000595636"/>
    </source>
</evidence>
<accession>A0A7T7KUK7</accession>
<name>A0A7T7KUK7_9ACTN</name>
<dbReference type="RefSeq" id="WP_200394227.1">
    <property type="nucleotide sequence ID" value="NZ_CP066831.1"/>
</dbReference>
<dbReference type="Proteomes" id="UP000595636">
    <property type="component" value="Chromosome"/>
</dbReference>
<dbReference type="Pfam" id="PF04672">
    <property type="entry name" value="Methyltransf_19"/>
    <property type="match status" value="1"/>
</dbReference>
<dbReference type="EMBL" id="CP066831">
    <property type="protein sequence ID" value="QQM39066.1"/>
    <property type="molecule type" value="Genomic_DNA"/>
</dbReference>
<dbReference type="SUPFAM" id="SSF53335">
    <property type="entry name" value="S-adenosyl-L-methionine-dependent methyltransferases"/>
    <property type="match status" value="1"/>
</dbReference>
<dbReference type="AlphaFoldDB" id="A0A7T7KUK7"/>
<reference evidence="1 2" key="1">
    <citation type="submission" date="2020-12" db="EMBL/GenBank/DDBJ databases">
        <title>A novel species.</title>
        <authorList>
            <person name="Li K."/>
        </authorList>
    </citation>
    <scope>NUCLEOTIDE SEQUENCE [LARGE SCALE GENOMIC DNA]</scope>
    <source>
        <strain evidence="1 2">ZYC-3</strain>
    </source>
</reference>
<dbReference type="GO" id="GO:0032259">
    <property type="term" value="P:methylation"/>
    <property type="evidence" value="ECO:0007669"/>
    <property type="project" value="UniProtKB-KW"/>
</dbReference>
<proteinExistence type="predicted"/>
<keyword evidence="1" id="KW-0808">Transferase</keyword>
<sequence>MTHDSSAPAGPWSKIDTSVPHSARIWNYWLGGKDNYPVDHQVGNAFREFFPGIEELARGSRAFLGRAVRHLAGEAGVRQFLDIGTGLPTVDNTHQIAQRVVPEARIVYVDNDPLVLAHARALLTSTPQGVTDYIDADLHDPDAILRQAATTLDLTRPVALTLMQVSGHIADYDEARAIVTRLMEALPSGSFLAFNDSVDTHKANAEATRRYNESGAAPYFLRSPEQLAGFFEGLELLEPGVVPLAEWRPDPGAAAIPSEVIALGGVGRKP</sequence>
<dbReference type="PIRSF" id="PIRSF017393">
    <property type="entry name" value="MTase_SAV2177"/>
    <property type="match status" value="1"/>
</dbReference>
<organism evidence="1 2">
    <name type="scientific">Streptomyces liliifuscus</name>
    <dbReference type="NCBI Taxonomy" id="2797636"/>
    <lineage>
        <taxon>Bacteria</taxon>
        <taxon>Bacillati</taxon>
        <taxon>Actinomycetota</taxon>
        <taxon>Actinomycetes</taxon>
        <taxon>Kitasatosporales</taxon>
        <taxon>Streptomycetaceae</taxon>
        <taxon>Streptomyces</taxon>
    </lineage>
</organism>
<protein>
    <submittedName>
        <fullName evidence="1">SAM-dependent methyltransferase</fullName>
    </submittedName>
</protein>
<dbReference type="GO" id="GO:0008168">
    <property type="term" value="F:methyltransferase activity"/>
    <property type="evidence" value="ECO:0007669"/>
    <property type="project" value="UniProtKB-KW"/>
</dbReference>
<keyword evidence="1" id="KW-0489">Methyltransferase</keyword>
<gene>
    <name evidence="1" type="ORF">JEQ17_06005</name>
</gene>
<dbReference type="KEGG" id="slf:JEQ17_06005"/>
<dbReference type="InterPro" id="IPR006764">
    <property type="entry name" value="SAM_dep_MeTrfase_SAV2177_type"/>
</dbReference>